<dbReference type="Proteomes" id="UP001305521">
    <property type="component" value="Chromosome"/>
</dbReference>
<evidence type="ECO:0000313" key="3">
    <source>
        <dbReference type="Proteomes" id="UP001305521"/>
    </source>
</evidence>
<proteinExistence type="predicted"/>
<feature type="signal peptide" evidence="1">
    <location>
        <begin position="1"/>
        <end position="26"/>
    </location>
</feature>
<name>A0ABZ0PPT5_9PROT</name>
<feature type="chain" id="PRO_5046056007" description="PASTA domain-containing protein" evidence="1">
    <location>
        <begin position="27"/>
        <end position="103"/>
    </location>
</feature>
<sequence>MTSPSNLRRAMLSTGLALLALGLAHAARAEGEGTANYMPDRVAEILMEQARAAGMTTCEAVLVPIGNDGTFRLTYRVVRPGQPAVPRPINAMSAVVQSSACPR</sequence>
<evidence type="ECO:0008006" key="4">
    <source>
        <dbReference type="Google" id="ProtNLM"/>
    </source>
</evidence>
<accession>A0ABZ0PPT5</accession>
<dbReference type="RefSeq" id="WP_318651443.1">
    <property type="nucleotide sequence ID" value="NZ_CP137852.1"/>
</dbReference>
<organism evidence="2 3">
    <name type="scientific">Sediminicoccus rosea</name>
    <dbReference type="NCBI Taxonomy" id="1225128"/>
    <lineage>
        <taxon>Bacteria</taxon>
        <taxon>Pseudomonadati</taxon>
        <taxon>Pseudomonadota</taxon>
        <taxon>Alphaproteobacteria</taxon>
        <taxon>Acetobacterales</taxon>
        <taxon>Roseomonadaceae</taxon>
        <taxon>Sediminicoccus</taxon>
    </lineage>
</organism>
<gene>
    <name evidence="2" type="ORF">R9Z33_11565</name>
</gene>
<dbReference type="EMBL" id="CP137852">
    <property type="protein sequence ID" value="WPB87491.1"/>
    <property type="molecule type" value="Genomic_DNA"/>
</dbReference>
<keyword evidence="3" id="KW-1185">Reference proteome</keyword>
<keyword evidence="1" id="KW-0732">Signal</keyword>
<protein>
    <recommendedName>
        <fullName evidence="4">PASTA domain-containing protein</fullName>
    </recommendedName>
</protein>
<evidence type="ECO:0000313" key="2">
    <source>
        <dbReference type="EMBL" id="WPB87491.1"/>
    </source>
</evidence>
<evidence type="ECO:0000256" key="1">
    <source>
        <dbReference type="SAM" id="SignalP"/>
    </source>
</evidence>
<reference evidence="2 3" key="1">
    <citation type="submission" date="2023-11" db="EMBL/GenBank/DDBJ databases">
        <title>Arctic aerobic anoxygenic photoheterotroph Sediminicoccus rosea KRV36 adapts its photosynthesis to long days of polar summer.</title>
        <authorList>
            <person name="Tomasch J."/>
            <person name="Kopejtka K."/>
            <person name="Bily T."/>
            <person name="Gardiner A.T."/>
            <person name="Gardian Z."/>
            <person name="Shivaramu S."/>
            <person name="Koblizek M."/>
            <person name="Engelhardt F."/>
            <person name="Kaftan D."/>
        </authorList>
    </citation>
    <scope>NUCLEOTIDE SEQUENCE [LARGE SCALE GENOMIC DNA]</scope>
    <source>
        <strain evidence="2 3">R-30</strain>
    </source>
</reference>